<dbReference type="InterPro" id="IPR007838">
    <property type="entry name" value="Cell_div_ZapA-like"/>
</dbReference>
<gene>
    <name evidence="1" type="ORF">H9626_10175</name>
</gene>
<reference evidence="1 2" key="1">
    <citation type="submission" date="2020-08" db="EMBL/GenBank/DDBJ databases">
        <title>A Genomic Blueprint of the Chicken Gut Microbiome.</title>
        <authorList>
            <person name="Gilroy R."/>
            <person name="Ravi A."/>
            <person name="Getino M."/>
            <person name="Pursley I."/>
            <person name="Horton D.L."/>
            <person name="Alikhan N.-F."/>
            <person name="Baker D."/>
            <person name="Gharbi K."/>
            <person name="Hall N."/>
            <person name="Watson M."/>
            <person name="Adriaenssens E.M."/>
            <person name="Foster-Nyarko E."/>
            <person name="Jarju S."/>
            <person name="Secka A."/>
            <person name="Antonio M."/>
            <person name="Oren A."/>
            <person name="Chaudhuri R."/>
            <person name="La Ragione R.M."/>
            <person name="Hildebrand F."/>
            <person name="Pallen M.J."/>
        </authorList>
    </citation>
    <scope>NUCLEOTIDE SEQUENCE [LARGE SCALE GENOMIC DNA]</scope>
    <source>
        <strain evidence="1 2">Sa1YUN3</strain>
    </source>
</reference>
<comment type="caution">
    <text evidence="1">The sequence shown here is derived from an EMBL/GenBank/DDBJ whole genome shotgun (WGS) entry which is preliminary data.</text>
</comment>
<sequence>MDDKQNISLWVGNQLFELIVPREDEKLYRDAAKLIKDKLNRYRREYPSFTTDRIWAMSMLELSFQYVMVKDRNDTQPFIDKIKELTTDIDQCIGTGE</sequence>
<accession>A0ABR8VCS0</accession>
<keyword evidence="1" id="KW-0132">Cell division</keyword>
<dbReference type="Proteomes" id="UP000616346">
    <property type="component" value="Unassembled WGS sequence"/>
</dbReference>
<dbReference type="GO" id="GO:0051301">
    <property type="term" value="P:cell division"/>
    <property type="evidence" value="ECO:0007669"/>
    <property type="project" value="UniProtKB-KW"/>
</dbReference>
<dbReference type="SUPFAM" id="SSF102829">
    <property type="entry name" value="Cell division protein ZapA-like"/>
    <property type="match status" value="1"/>
</dbReference>
<name>A0ABR8VCS0_9BACT</name>
<protein>
    <submittedName>
        <fullName evidence="1">Cell division protein ZapA</fullName>
    </submittedName>
</protein>
<evidence type="ECO:0000313" key="2">
    <source>
        <dbReference type="Proteomes" id="UP000616346"/>
    </source>
</evidence>
<evidence type="ECO:0000313" key="1">
    <source>
        <dbReference type="EMBL" id="MBD8002575.1"/>
    </source>
</evidence>
<proteinExistence type="predicted"/>
<dbReference type="RefSeq" id="WP_178255835.1">
    <property type="nucleotide sequence ID" value="NZ_JACSPQ010000011.1"/>
</dbReference>
<organism evidence="1 2">
    <name type="scientific">Phocaeicola faecium</name>
    <dbReference type="NCBI Taxonomy" id="2762213"/>
    <lineage>
        <taxon>Bacteria</taxon>
        <taxon>Pseudomonadati</taxon>
        <taxon>Bacteroidota</taxon>
        <taxon>Bacteroidia</taxon>
        <taxon>Bacteroidales</taxon>
        <taxon>Bacteroidaceae</taxon>
        <taxon>Phocaeicola</taxon>
    </lineage>
</organism>
<dbReference type="EMBL" id="JACSPQ010000011">
    <property type="protein sequence ID" value="MBD8002575.1"/>
    <property type="molecule type" value="Genomic_DNA"/>
</dbReference>
<dbReference type="Pfam" id="PF05164">
    <property type="entry name" value="ZapA"/>
    <property type="match status" value="1"/>
</dbReference>
<keyword evidence="1" id="KW-0131">Cell cycle</keyword>
<dbReference type="InterPro" id="IPR036192">
    <property type="entry name" value="Cell_div_ZapA-like_sf"/>
</dbReference>
<keyword evidence="2" id="KW-1185">Reference proteome</keyword>